<feature type="compositionally biased region" description="Basic and acidic residues" evidence="1">
    <location>
        <begin position="74"/>
        <end position="84"/>
    </location>
</feature>
<reference evidence="2" key="1">
    <citation type="journal article" date="2023" name="G3 (Bethesda)">
        <title>A reference genome for the long-term kleptoplast-retaining sea slug Elysia crispata morphotype clarki.</title>
        <authorList>
            <person name="Eastman K.E."/>
            <person name="Pendleton A.L."/>
            <person name="Shaikh M.A."/>
            <person name="Suttiyut T."/>
            <person name="Ogas R."/>
            <person name="Tomko P."/>
            <person name="Gavelis G."/>
            <person name="Widhalm J.R."/>
            <person name="Wisecaver J.H."/>
        </authorList>
    </citation>
    <scope>NUCLEOTIDE SEQUENCE</scope>
    <source>
        <strain evidence="2">ECLA1</strain>
    </source>
</reference>
<organism evidence="2 3">
    <name type="scientific">Elysia crispata</name>
    <name type="common">lettuce slug</name>
    <dbReference type="NCBI Taxonomy" id="231223"/>
    <lineage>
        <taxon>Eukaryota</taxon>
        <taxon>Metazoa</taxon>
        <taxon>Spiralia</taxon>
        <taxon>Lophotrochozoa</taxon>
        <taxon>Mollusca</taxon>
        <taxon>Gastropoda</taxon>
        <taxon>Heterobranchia</taxon>
        <taxon>Euthyneura</taxon>
        <taxon>Panpulmonata</taxon>
        <taxon>Sacoglossa</taxon>
        <taxon>Placobranchoidea</taxon>
        <taxon>Plakobranchidae</taxon>
        <taxon>Elysia</taxon>
    </lineage>
</organism>
<evidence type="ECO:0000313" key="3">
    <source>
        <dbReference type="Proteomes" id="UP001283361"/>
    </source>
</evidence>
<dbReference type="AlphaFoldDB" id="A0AAE0ZFQ5"/>
<accession>A0AAE0ZFQ5</accession>
<comment type="caution">
    <text evidence="2">The sequence shown here is derived from an EMBL/GenBank/DDBJ whole genome shotgun (WGS) entry which is preliminary data.</text>
</comment>
<dbReference type="EMBL" id="JAWDGP010004038">
    <property type="protein sequence ID" value="KAK3768594.1"/>
    <property type="molecule type" value="Genomic_DNA"/>
</dbReference>
<name>A0AAE0ZFQ5_9GAST</name>
<evidence type="ECO:0000313" key="2">
    <source>
        <dbReference type="EMBL" id="KAK3768594.1"/>
    </source>
</evidence>
<sequence>MQVSRLETFKKSLRQIANPHQIMNRKLPSTYYEPRPNAEQRAAGTNMPVARVEPFKKMRPSDEQGAASTICEPRPIDQERTLFQ</sequence>
<gene>
    <name evidence="2" type="ORF">RRG08_006127</name>
</gene>
<evidence type="ECO:0000256" key="1">
    <source>
        <dbReference type="SAM" id="MobiDB-lite"/>
    </source>
</evidence>
<dbReference type="Proteomes" id="UP001283361">
    <property type="component" value="Unassembled WGS sequence"/>
</dbReference>
<protein>
    <submittedName>
        <fullName evidence="2">Uncharacterized protein</fullName>
    </submittedName>
</protein>
<feature type="region of interest" description="Disordered" evidence="1">
    <location>
        <begin position="57"/>
        <end position="84"/>
    </location>
</feature>
<keyword evidence="3" id="KW-1185">Reference proteome</keyword>
<proteinExistence type="predicted"/>